<proteinExistence type="predicted"/>
<gene>
    <name evidence="2" type="ORF">GGP41_005436</name>
</gene>
<name>A0A8H6DXD1_COCSA</name>
<sequence length="133" mass="14049">MQFTTTFAATAIMALTASAASIPQPIPQVTLRIFNDQTGVSADTTVPADGTVVTIPARFTGSALDSGNGNILGTSAQLVQFEDTTKCKLANLNIPSWIIELDGRAKNFADLDGDVTKPVPTWLNGFQFSCVRA</sequence>
<feature type="chain" id="PRO_5034525281" evidence="1">
    <location>
        <begin position="20"/>
        <end position="133"/>
    </location>
</feature>
<evidence type="ECO:0000313" key="2">
    <source>
        <dbReference type="EMBL" id="KAF5850005.1"/>
    </source>
</evidence>
<keyword evidence="1" id="KW-0732">Signal</keyword>
<dbReference type="Proteomes" id="UP000624244">
    <property type="component" value="Unassembled WGS sequence"/>
</dbReference>
<dbReference type="AlphaFoldDB" id="A0A8H6DXD1"/>
<comment type="caution">
    <text evidence="2">The sequence shown here is derived from an EMBL/GenBank/DDBJ whole genome shotgun (WGS) entry which is preliminary data.</text>
</comment>
<feature type="signal peptide" evidence="1">
    <location>
        <begin position="1"/>
        <end position="19"/>
    </location>
</feature>
<organism evidence="2 3">
    <name type="scientific">Cochliobolus sativus</name>
    <name type="common">Common root rot and spot blotch fungus</name>
    <name type="synonym">Bipolaris sorokiniana</name>
    <dbReference type="NCBI Taxonomy" id="45130"/>
    <lineage>
        <taxon>Eukaryota</taxon>
        <taxon>Fungi</taxon>
        <taxon>Dikarya</taxon>
        <taxon>Ascomycota</taxon>
        <taxon>Pezizomycotina</taxon>
        <taxon>Dothideomycetes</taxon>
        <taxon>Pleosporomycetidae</taxon>
        <taxon>Pleosporales</taxon>
        <taxon>Pleosporineae</taxon>
        <taxon>Pleosporaceae</taxon>
        <taxon>Bipolaris</taxon>
    </lineage>
</organism>
<dbReference type="EMBL" id="WNKQ01000008">
    <property type="protein sequence ID" value="KAF5850005.1"/>
    <property type="molecule type" value="Genomic_DNA"/>
</dbReference>
<protein>
    <submittedName>
        <fullName evidence="2">Uncharacterized protein</fullName>
    </submittedName>
</protein>
<dbReference type="OMA" id="DGRAKNF"/>
<evidence type="ECO:0000256" key="1">
    <source>
        <dbReference type="SAM" id="SignalP"/>
    </source>
</evidence>
<accession>A0A8H6DXD1</accession>
<evidence type="ECO:0000313" key="3">
    <source>
        <dbReference type="Proteomes" id="UP000624244"/>
    </source>
</evidence>
<reference evidence="2" key="1">
    <citation type="submission" date="2019-11" db="EMBL/GenBank/DDBJ databases">
        <title>Bipolaris sorokiniana Genome sequencing.</title>
        <authorList>
            <person name="Wang H."/>
        </authorList>
    </citation>
    <scope>NUCLEOTIDE SEQUENCE</scope>
</reference>